<dbReference type="SUPFAM" id="SSF53697">
    <property type="entry name" value="SIS domain"/>
    <property type="match status" value="1"/>
</dbReference>
<evidence type="ECO:0000259" key="1">
    <source>
        <dbReference type="PROSITE" id="PS51464"/>
    </source>
</evidence>
<name>A0A0F9WE07_9ZZZZ</name>
<gene>
    <name evidence="2" type="ORF">LCGC14_0292980</name>
</gene>
<dbReference type="InterPro" id="IPR046348">
    <property type="entry name" value="SIS_dom_sf"/>
</dbReference>
<comment type="caution">
    <text evidence="2">The sequence shown here is derived from an EMBL/GenBank/DDBJ whole genome shotgun (WGS) entry which is preliminary data.</text>
</comment>
<dbReference type="EMBL" id="LAZR01000176">
    <property type="protein sequence ID" value="KKN84091.1"/>
    <property type="molecule type" value="Genomic_DNA"/>
</dbReference>
<dbReference type="InterPro" id="IPR050099">
    <property type="entry name" value="SIS_GmhA/DiaA_subfam"/>
</dbReference>
<proteinExistence type="predicted"/>
<feature type="domain" description="SIS" evidence="1">
    <location>
        <begin position="36"/>
        <end position="216"/>
    </location>
</feature>
<dbReference type="PANTHER" id="PTHR30390">
    <property type="entry name" value="SEDOHEPTULOSE 7-PHOSPHATE ISOMERASE / DNAA INITIATOR-ASSOCIATING FACTOR FOR REPLICATION INITIATION"/>
    <property type="match status" value="1"/>
</dbReference>
<dbReference type="AlphaFoldDB" id="A0A0F9WE07"/>
<dbReference type="GO" id="GO:1901135">
    <property type="term" value="P:carbohydrate derivative metabolic process"/>
    <property type="evidence" value="ECO:0007669"/>
    <property type="project" value="InterPro"/>
</dbReference>
<dbReference type="CDD" id="cd05006">
    <property type="entry name" value="SIS_GmhA"/>
    <property type="match status" value="1"/>
</dbReference>
<accession>A0A0F9WE07</accession>
<sequence length="216" mass="22936">MKDKNVKLEGIAEKLIQRYPALDTCKESVMNAGAILVECYQNEGKLLVCGNGGSASDSDHIVGELMKSFSKKRPVTIEFEKKIKESSKERGAILASKLERGLAAISLNAHSGLISAISNDIGGDFIFAQQVLGYGIKNDVLIAISTSGNSVNVLDACITAKALGMKVVGLLGETGGKIKSLCDVAVCVPAISTAAVQEFHLPVYHALCIMVEETFF</sequence>
<dbReference type="PROSITE" id="PS51464">
    <property type="entry name" value="SIS"/>
    <property type="match status" value="1"/>
</dbReference>
<dbReference type="Gene3D" id="3.40.50.10490">
    <property type="entry name" value="Glucose-6-phosphate isomerase like protein, domain 1"/>
    <property type="match status" value="1"/>
</dbReference>
<protein>
    <recommendedName>
        <fullName evidence="1">SIS domain-containing protein</fullName>
    </recommendedName>
</protein>
<dbReference type="InterPro" id="IPR001347">
    <property type="entry name" value="SIS_dom"/>
</dbReference>
<dbReference type="Pfam" id="PF13580">
    <property type="entry name" value="SIS_2"/>
    <property type="match status" value="2"/>
</dbReference>
<dbReference type="GO" id="GO:0097367">
    <property type="term" value="F:carbohydrate derivative binding"/>
    <property type="evidence" value="ECO:0007669"/>
    <property type="project" value="InterPro"/>
</dbReference>
<evidence type="ECO:0000313" key="2">
    <source>
        <dbReference type="EMBL" id="KKN84091.1"/>
    </source>
</evidence>
<dbReference type="InterPro" id="IPR035461">
    <property type="entry name" value="GmhA/DiaA"/>
</dbReference>
<organism evidence="2">
    <name type="scientific">marine sediment metagenome</name>
    <dbReference type="NCBI Taxonomy" id="412755"/>
    <lineage>
        <taxon>unclassified sequences</taxon>
        <taxon>metagenomes</taxon>
        <taxon>ecological metagenomes</taxon>
    </lineage>
</organism>
<reference evidence="2" key="1">
    <citation type="journal article" date="2015" name="Nature">
        <title>Complex archaea that bridge the gap between prokaryotes and eukaryotes.</title>
        <authorList>
            <person name="Spang A."/>
            <person name="Saw J.H."/>
            <person name="Jorgensen S.L."/>
            <person name="Zaremba-Niedzwiedzka K."/>
            <person name="Martijn J."/>
            <person name="Lind A.E."/>
            <person name="van Eijk R."/>
            <person name="Schleper C."/>
            <person name="Guy L."/>
            <person name="Ettema T.J."/>
        </authorList>
    </citation>
    <scope>NUCLEOTIDE SEQUENCE</scope>
</reference>